<proteinExistence type="predicted"/>
<accession>A0A2N4TRB9</accession>
<dbReference type="Proteomes" id="UP000234456">
    <property type="component" value="Unassembled WGS sequence"/>
</dbReference>
<reference evidence="1 2" key="1">
    <citation type="submission" date="2017-12" db="EMBL/GenBank/DDBJ databases">
        <title>Draft genome sequence of Ralstonia pickettii 52.</title>
        <authorList>
            <person name="Zheng B."/>
        </authorList>
    </citation>
    <scope>NUCLEOTIDE SEQUENCE [LARGE SCALE GENOMIC DNA]</scope>
    <source>
        <strain evidence="1 2">52</strain>
    </source>
</reference>
<dbReference type="Gene3D" id="3.40.50.11780">
    <property type="match status" value="1"/>
</dbReference>
<dbReference type="PANTHER" id="PTHR35861">
    <property type="match status" value="1"/>
</dbReference>
<organism evidence="1 2">
    <name type="scientific">Ralstonia pickettii</name>
    <name type="common">Burkholderia pickettii</name>
    <dbReference type="NCBI Taxonomy" id="329"/>
    <lineage>
        <taxon>Bacteria</taxon>
        <taxon>Pseudomonadati</taxon>
        <taxon>Pseudomonadota</taxon>
        <taxon>Betaproteobacteria</taxon>
        <taxon>Burkholderiales</taxon>
        <taxon>Burkholderiaceae</taxon>
        <taxon>Ralstonia</taxon>
    </lineage>
</organism>
<dbReference type="InterPro" id="IPR052042">
    <property type="entry name" value="Tail_sheath_structural"/>
</dbReference>
<dbReference type="OrthoDB" id="8576398at2"/>
<dbReference type="EMBL" id="PKQE01000002">
    <property type="protein sequence ID" value="PLC42264.1"/>
    <property type="molecule type" value="Genomic_DNA"/>
</dbReference>
<dbReference type="AlphaFoldDB" id="A0A2N4TRB9"/>
<gene>
    <name evidence="1" type="ORF">C0Q88_09785</name>
</gene>
<dbReference type="PANTHER" id="PTHR35861:SF1">
    <property type="entry name" value="PHAGE TAIL SHEATH PROTEIN"/>
    <property type="match status" value="1"/>
</dbReference>
<sequence length="510" mass="52412">MPIVQQGSINTTALIVPDLYVQIVPPQVTLLNGVPTNVLGVVGTAAWGPVNSPTLIGNMAMYAQTFGAIQNRSYDMGTAVAVAVQQGANNFRCVRVTDGTDTAATVVAQTNGVTFTAKYTGSLGNTVTVALAAGSAANTWKVTVAAPTLAPEVFDNIGAGQTGNALWIAIANAINNGVSVMRGASQIITATAGASTTAPTAATLQLAGGTDGAATITGAVLLGQDTVPRKGMYALRNQGVSIAMLADCTDAATWPTQVAFGLSEGIYMIGTGPSGDTIANAVTAKSTAGIDSYAFKLLFGDWVYWLDTVNGVTRLVSPQGFVAGLLANLSPQNSSLNKQIYGVVGTQKTFANQSYSSAELQALIQAGIDVVTNPVPGGAYFGCRAGHNTSSNALTQGDNYTRMTNYIASTINAGMGKYVGQLQSATVRAQAAATLSNFLSSMEQQGMIGAVNGGPAFSVQIDANNNPMNRVALGYMQADVKVVYLSVIEKFLVNVEGSQATVIRTSTANQ</sequence>
<name>A0A2N4TRB9_RALPI</name>
<comment type="caution">
    <text evidence="1">The sequence shown here is derived from an EMBL/GenBank/DDBJ whole genome shotgun (WGS) entry which is preliminary data.</text>
</comment>
<protein>
    <submittedName>
        <fullName evidence="1">Phage tail protein</fullName>
    </submittedName>
</protein>
<dbReference type="RefSeq" id="WP_102065386.1">
    <property type="nucleotide sequence ID" value="NZ_PKQE01000002.1"/>
</dbReference>
<evidence type="ECO:0000313" key="2">
    <source>
        <dbReference type="Proteomes" id="UP000234456"/>
    </source>
</evidence>
<evidence type="ECO:0000313" key="1">
    <source>
        <dbReference type="EMBL" id="PLC42264.1"/>
    </source>
</evidence>